<feature type="compositionally biased region" description="Basic and acidic residues" evidence="1">
    <location>
        <begin position="14"/>
        <end position="24"/>
    </location>
</feature>
<dbReference type="AlphaFoldDB" id="Q654W5"/>
<evidence type="ECO:0000313" key="2">
    <source>
        <dbReference type="EMBL" id="BAD45652.1"/>
    </source>
</evidence>
<name>Q654W5_ORYSJ</name>
<organism evidence="2 3">
    <name type="scientific">Oryza sativa subsp. japonica</name>
    <name type="common">Rice</name>
    <dbReference type="NCBI Taxonomy" id="39947"/>
    <lineage>
        <taxon>Eukaryota</taxon>
        <taxon>Viridiplantae</taxon>
        <taxon>Streptophyta</taxon>
        <taxon>Embryophyta</taxon>
        <taxon>Tracheophyta</taxon>
        <taxon>Spermatophyta</taxon>
        <taxon>Magnoliopsida</taxon>
        <taxon>Liliopsida</taxon>
        <taxon>Poales</taxon>
        <taxon>Poaceae</taxon>
        <taxon>BOP clade</taxon>
        <taxon>Oryzoideae</taxon>
        <taxon>Oryzeae</taxon>
        <taxon>Oryzinae</taxon>
        <taxon>Oryza</taxon>
        <taxon>Oryza sativa</taxon>
    </lineage>
</organism>
<dbReference type="EMBL" id="AP003951">
    <property type="protein sequence ID" value="BAD45652.1"/>
    <property type="molecule type" value="Genomic_DNA"/>
</dbReference>
<evidence type="ECO:0000313" key="3">
    <source>
        <dbReference type="Proteomes" id="UP000000763"/>
    </source>
</evidence>
<evidence type="ECO:0000256" key="1">
    <source>
        <dbReference type="SAM" id="MobiDB-lite"/>
    </source>
</evidence>
<proteinExistence type="predicted"/>
<feature type="region of interest" description="Disordered" evidence="1">
    <location>
        <begin position="1"/>
        <end position="129"/>
    </location>
</feature>
<accession>Q654W5</accession>
<dbReference type="Proteomes" id="UP000000763">
    <property type="component" value="Chromosome 6"/>
</dbReference>
<gene>
    <name evidence="2" type="primary">OJ1288_C01.27</name>
</gene>
<reference evidence="3" key="2">
    <citation type="journal article" date="2008" name="Nucleic Acids Res.">
        <title>The rice annotation project database (RAP-DB): 2008 update.</title>
        <authorList>
            <consortium name="The rice annotation project (RAP)"/>
        </authorList>
    </citation>
    <scope>GENOME REANNOTATION</scope>
    <source>
        <strain evidence="3">cv. Nipponbare</strain>
    </source>
</reference>
<protein>
    <submittedName>
        <fullName evidence="2">Uncharacterized protein</fullName>
    </submittedName>
</protein>
<sequence length="153" mass="16748">MEPSASNTTPLHLNQRDREEREGGGRGSPTTPIAKQPPASISIRLGCSTIRGHQHHPPQLRWLGGGNEREGRRRGGRSTTTRLHFCSASPRCQPGHHRHLPLTPHYPYSGDETREQERGRRGRKESPTTTILAAVEGALFRQRRGGEAGGGGA</sequence>
<feature type="compositionally biased region" description="Polar residues" evidence="1">
    <location>
        <begin position="1"/>
        <end position="12"/>
    </location>
</feature>
<reference evidence="3" key="1">
    <citation type="journal article" date="2005" name="Nature">
        <title>The map-based sequence of the rice genome.</title>
        <authorList>
            <consortium name="International rice genome sequencing project (IRGSP)"/>
            <person name="Matsumoto T."/>
            <person name="Wu J."/>
            <person name="Kanamori H."/>
            <person name="Katayose Y."/>
            <person name="Fujisawa M."/>
            <person name="Namiki N."/>
            <person name="Mizuno H."/>
            <person name="Yamamoto K."/>
            <person name="Antonio B.A."/>
            <person name="Baba T."/>
            <person name="Sakata K."/>
            <person name="Nagamura Y."/>
            <person name="Aoki H."/>
            <person name="Arikawa K."/>
            <person name="Arita K."/>
            <person name="Bito T."/>
            <person name="Chiden Y."/>
            <person name="Fujitsuka N."/>
            <person name="Fukunaka R."/>
            <person name="Hamada M."/>
            <person name="Harada C."/>
            <person name="Hayashi A."/>
            <person name="Hijishita S."/>
            <person name="Honda M."/>
            <person name="Hosokawa S."/>
            <person name="Ichikawa Y."/>
            <person name="Idonuma A."/>
            <person name="Iijima M."/>
            <person name="Ikeda M."/>
            <person name="Ikeno M."/>
            <person name="Ito K."/>
            <person name="Ito S."/>
            <person name="Ito T."/>
            <person name="Ito Y."/>
            <person name="Ito Y."/>
            <person name="Iwabuchi A."/>
            <person name="Kamiya K."/>
            <person name="Karasawa W."/>
            <person name="Kurita K."/>
            <person name="Katagiri S."/>
            <person name="Kikuta A."/>
            <person name="Kobayashi H."/>
            <person name="Kobayashi N."/>
            <person name="Machita K."/>
            <person name="Maehara T."/>
            <person name="Masukawa M."/>
            <person name="Mizubayashi T."/>
            <person name="Mukai Y."/>
            <person name="Nagasaki H."/>
            <person name="Nagata Y."/>
            <person name="Naito S."/>
            <person name="Nakashima M."/>
            <person name="Nakama Y."/>
            <person name="Nakamichi Y."/>
            <person name="Nakamura M."/>
            <person name="Meguro A."/>
            <person name="Negishi M."/>
            <person name="Ohta I."/>
            <person name="Ohta T."/>
            <person name="Okamoto M."/>
            <person name="Ono N."/>
            <person name="Saji S."/>
            <person name="Sakaguchi M."/>
            <person name="Sakai K."/>
            <person name="Shibata M."/>
            <person name="Shimokawa T."/>
            <person name="Song J."/>
            <person name="Takazaki Y."/>
            <person name="Terasawa K."/>
            <person name="Tsugane M."/>
            <person name="Tsuji K."/>
            <person name="Ueda S."/>
            <person name="Waki K."/>
            <person name="Yamagata H."/>
            <person name="Yamamoto M."/>
            <person name="Yamamoto S."/>
            <person name="Yamane H."/>
            <person name="Yoshiki S."/>
            <person name="Yoshihara R."/>
            <person name="Yukawa K."/>
            <person name="Zhong H."/>
            <person name="Yano M."/>
            <person name="Yuan Q."/>
            <person name="Ouyang S."/>
            <person name="Liu J."/>
            <person name="Jones K.M."/>
            <person name="Gansberger K."/>
            <person name="Moffat K."/>
            <person name="Hill J."/>
            <person name="Bera J."/>
            <person name="Fadrosh D."/>
            <person name="Jin S."/>
            <person name="Johri S."/>
            <person name="Kim M."/>
            <person name="Overton L."/>
            <person name="Reardon M."/>
            <person name="Tsitrin T."/>
            <person name="Vuong H."/>
            <person name="Weaver B."/>
            <person name="Ciecko A."/>
            <person name="Tallon L."/>
            <person name="Jackson J."/>
            <person name="Pai G."/>
            <person name="Aken S.V."/>
            <person name="Utterback T."/>
            <person name="Reidmuller S."/>
            <person name="Feldblyum T."/>
            <person name="Hsiao J."/>
            <person name="Zismann V."/>
            <person name="Iobst S."/>
            <person name="de Vazeille A.R."/>
            <person name="Buell C.R."/>
            <person name="Ying K."/>
            <person name="Li Y."/>
            <person name="Lu T."/>
            <person name="Huang Y."/>
            <person name="Zhao Q."/>
            <person name="Feng Q."/>
            <person name="Zhang L."/>
            <person name="Zhu J."/>
            <person name="Weng Q."/>
            <person name="Mu J."/>
            <person name="Lu Y."/>
            <person name="Fan D."/>
            <person name="Liu Y."/>
            <person name="Guan J."/>
            <person name="Zhang Y."/>
            <person name="Yu S."/>
            <person name="Liu X."/>
            <person name="Zhang Y."/>
            <person name="Hong G."/>
            <person name="Han B."/>
            <person name="Choisne N."/>
            <person name="Demange N."/>
            <person name="Orjeda G."/>
            <person name="Samain S."/>
            <person name="Cattolico L."/>
            <person name="Pelletier E."/>
            <person name="Couloux A."/>
            <person name="Segurens B."/>
            <person name="Wincker P."/>
            <person name="D'Hont A."/>
            <person name="Scarpelli C."/>
            <person name="Weissenbach J."/>
            <person name="Salanoubat M."/>
            <person name="Quetier F."/>
            <person name="Yu Y."/>
            <person name="Kim H.R."/>
            <person name="Rambo T."/>
            <person name="Currie J."/>
            <person name="Collura K."/>
            <person name="Luo M."/>
            <person name="Yang T."/>
            <person name="Ammiraju J.S.S."/>
            <person name="Engler F."/>
            <person name="Soderlund C."/>
            <person name="Wing R.A."/>
            <person name="Palmer L.E."/>
            <person name="de la Bastide M."/>
            <person name="Spiegel L."/>
            <person name="Nascimento L."/>
            <person name="Zutavern T."/>
            <person name="O'Shaughnessy A."/>
            <person name="Dike S."/>
            <person name="Dedhia N."/>
            <person name="Preston R."/>
            <person name="Balija V."/>
            <person name="McCombie W.R."/>
            <person name="Chow T."/>
            <person name="Chen H."/>
            <person name="Chung M."/>
            <person name="Chen C."/>
            <person name="Shaw J."/>
            <person name="Wu H."/>
            <person name="Hsiao K."/>
            <person name="Chao Y."/>
            <person name="Chu M."/>
            <person name="Cheng C."/>
            <person name="Hour A."/>
            <person name="Lee P."/>
            <person name="Lin S."/>
            <person name="Lin Y."/>
            <person name="Liou J."/>
            <person name="Liu S."/>
            <person name="Hsing Y."/>
            <person name="Raghuvanshi S."/>
            <person name="Mohanty A."/>
            <person name="Bharti A.K."/>
            <person name="Gaur A."/>
            <person name="Gupta V."/>
            <person name="Kumar D."/>
            <person name="Ravi V."/>
            <person name="Vij S."/>
            <person name="Kapur A."/>
            <person name="Khurana P."/>
            <person name="Khurana P."/>
            <person name="Khurana J.P."/>
            <person name="Tyagi A.K."/>
            <person name="Gaikwad K."/>
            <person name="Singh A."/>
            <person name="Dalal V."/>
            <person name="Srivastava S."/>
            <person name="Dixit A."/>
            <person name="Pal A.K."/>
            <person name="Ghazi I.A."/>
            <person name="Yadav M."/>
            <person name="Pandit A."/>
            <person name="Bhargava A."/>
            <person name="Sureshbabu K."/>
            <person name="Batra K."/>
            <person name="Sharma T.R."/>
            <person name="Mohapatra T."/>
            <person name="Singh N.K."/>
            <person name="Messing J."/>
            <person name="Nelson A.B."/>
            <person name="Fuks G."/>
            <person name="Kavchok S."/>
            <person name="Keizer G."/>
            <person name="Linton E."/>
            <person name="Llaca V."/>
            <person name="Song R."/>
            <person name="Tanyolac B."/>
            <person name="Young S."/>
            <person name="Ho-Il K."/>
            <person name="Hahn J.H."/>
            <person name="Sangsakoo G."/>
            <person name="Vanavichit A."/>
            <person name="de Mattos Luiz.A.T."/>
            <person name="Zimmer P.D."/>
            <person name="Malone G."/>
            <person name="Dellagostin O."/>
            <person name="de Oliveira A.C."/>
            <person name="Bevan M."/>
            <person name="Bancroft I."/>
            <person name="Minx P."/>
            <person name="Cordum H."/>
            <person name="Wilson R."/>
            <person name="Cheng Z."/>
            <person name="Jin W."/>
            <person name="Jiang J."/>
            <person name="Leong S.A."/>
            <person name="Iwama H."/>
            <person name="Gojobori T."/>
            <person name="Itoh T."/>
            <person name="Niimura Y."/>
            <person name="Fujii Y."/>
            <person name="Habara T."/>
            <person name="Sakai H."/>
            <person name="Sato Y."/>
            <person name="Wilson G."/>
            <person name="Kumar K."/>
            <person name="McCouch S."/>
            <person name="Juretic N."/>
            <person name="Hoen D."/>
            <person name="Wright S."/>
            <person name="Bruskiewich R."/>
            <person name="Bureau T."/>
            <person name="Miyao A."/>
            <person name="Hirochika H."/>
            <person name="Nishikawa T."/>
            <person name="Kadowaki K."/>
            <person name="Sugiura M."/>
            <person name="Burr B."/>
            <person name="Sasaki T."/>
        </authorList>
    </citation>
    <scope>NUCLEOTIDE SEQUENCE [LARGE SCALE GENOMIC DNA]</scope>
    <source>
        <strain evidence="3">cv. Nipponbare</strain>
    </source>
</reference>